<dbReference type="InterPro" id="IPR001611">
    <property type="entry name" value="Leu-rich_rpt"/>
</dbReference>
<dbReference type="AlphaFoldDB" id="A0A9Q1CPT3"/>
<dbReference type="Pfam" id="PF14580">
    <property type="entry name" value="LRR_9"/>
    <property type="match status" value="1"/>
</dbReference>
<evidence type="ECO:0000313" key="4">
    <source>
        <dbReference type="EMBL" id="KAJ8049712.1"/>
    </source>
</evidence>
<evidence type="ECO:0000313" key="5">
    <source>
        <dbReference type="Proteomes" id="UP001152320"/>
    </source>
</evidence>
<keyword evidence="5" id="KW-1185">Reference proteome</keyword>
<reference evidence="4" key="1">
    <citation type="submission" date="2021-10" db="EMBL/GenBank/DDBJ databases">
        <title>Tropical sea cucumber genome reveals ecological adaptation and Cuvierian tubules defense mechanism.</title>
        <authorList>
            <person name="Chen T."/>
        </authorList>
    </citation>
    <scope>NUCLEOTIDE SEQUENCE</scope>
    <source>
        <strain evidence="4">Nanhai2018</strain>
        <tissue evidence="4">Muscle</tissue>
    </source>
</reference>
<evidence type="ECO:0000256" key="3">
    <source>
        <dbReference type="SAM" id="MobiDB-lite"/>
    </source>
</evidence>
<comment type="caution">
    <text evidence="4">The sequence shown here is derived from an EMBL/GenBank/DDBJ whole genome shotgun (WGS) entry which is preliminary data.</text>
</comment>
<feature type="compositionally biased region" description="Basic and acidic residues" evidence="3">
    <location>
        <begin position="208"/>
        <end position="229"/>
    </location>
</feature>
<evidence type="ECO:0000256" key="2">
    <source>
        <dbReference type="ARBA" id="ARBA00022737"/>
    </source>
</evidence>
<accession>A0A9Q1CPT3</accession>
<sequence length="271" mass="31726">MAGDVSRDRDRSSELIRDQMTAQGIRKNLDVTQISLSNRDLSDITDLSCFKRLNYLWLNGNKLRMISVLSENYRLSELYLQDNELVDISGALNHLTNLRILMLQNNQLTRLEETVGEFKFMQGLETLNLSKNPLAQESEYRYYTVFHVPSLKLLDRREIKKSERDQAAKLYCQERQALLDTISFGRRWEAGPPQKAEDTPIQVQPPFKDFDTIHSSHDDGQHSELPGRADRRSLMQYSHFDWSKVPREEERRLQKYETKSGNAQIVTVRFR</sequence>
<dbReference type="InterPro" id="IPR042655">
    <property type="entry name" value="LRC72"/>
</dbReference>
<proteinExistence type="predicted"/>
<organism evidence="4 5">
    <name type="scientific">Holothuria leucospilota</name>
    <name type="common">Black long sea cucumber</name>
    <name type="synonym">Mertensiothuria leucospilota</name>
    <dbReference type="NCBI Taxonomy" id="206669"/>
    <lineage>
        <taxon>Eukaryota</taxon>
        <taxon>Metazoa</taxon>
        <taxon>Echinodermata</taxon>
        <taxon>Eleutherozoa</taxon>
        <taxon>Echinozoa</taxon>
        <taxon>Holothuroidea</taxon>
        <taxon>Aspidochirotacea</taxon>
        <taxon>Aspidochirotida</taxon>
        <taxon>Holothuriidae</taxon>
        <taxon>Holothuria</taxon>
    </lineage>
</organism>
<dbReference type="InterPro" id="IPR003591">
    <property type="entry name" value="Leu-rich_rpt_typical-subtyp"/>
</dbReference>
<dbReference type="InterPro" id="IPR032675">
    <property type="entry name" value="LRR_dom_sf"/>
</dbReference>
<dbReference type="PANTHER" id="PTHR46759:SF1">
    <property type="entry name" value="LEUCINE-RICH REPEAT-CONTAINING PROTEIN 72"/>
    <property type="match status" value="1"/>
</dbReference>
<dbReference type="PROSITE" id="PS51450">
    <property type="entry name" value="LRR"/>
    <property type="match status" value="2"/>
</dbReference>
<gene>
    <name evidence="4" type="ORF">HOLleu_02577</name>
</gene>
<protein>
    <submittedName>
        <fullName evidence="4">Leucine-rich repeat-containing protein 72</fullName>
    </submittedName>
</protein>
<keyword evidence="1" id="KW-0433">Leucine-rich repeat</keyword>
<keyword evidence="2" id="KW-0677">Repeat</keyword>
<name>A0A9Q1CPT3_HOLLE</name>
<dbReference type="OrthoDB" id="10251250at2759"/>
<evidence type="ECO:0000256" key="1">
    <source>
        <dbReference type="ARBA" id="ARBA00022614"/>
    </source>
</evidence>
<dbReference type="Gene3D" id="3.80.10.10">
    <property type="entry name" value="Ribonuclease Inhibitor"/>
    <property type="match status" value="1"/>
</dbReference>
<dbReference type="SMART" id="SM00369">
    <property type="entry name" value="LRR_TYP"/>
    <property type="match status" value="2"/>
</dbReference>
<dbReference type="PANTHER" id="PTHR46759">
    <property type="entry name" value="LEUCINE-RICH REPEAT-CONTAINING PROTEIN 72"/>
    <property type="match status" value="1"/>
</dbReference>
<dbReference type="Proteomes" id="UP001152320">
    <property type="component" value="Chromosome 1"/>
</dbReference>
<dbReference type="EMBL" id="JAIZAY010000001">
    <property type="protein sequence ID" value="KAJ8049712.1"/>
    <property type="molecule type" value="Genomic_DNA"/>
</dbReference>
<feature type="region of interest" description="Disordered" evidence="3">
    <location>
        <begin position="189"/>
        <end position="229"/>
    </location>
</feature>
<dbReference type="SUPFAM" id="SSF52075">
    <property type="entry name" value="Outer arm dynein light chain 1"/>
    <property type="match status" value="1"/>
</dbReference>